<keyword evidence="3" id="KW-0624">Polysaccharide degradation</keyword>
<accession>A0A1I0EU32</accession>
<keyword evidence="2" id="KW-0378">Hydrolase</keyword>
<dbReference type="PANTHER" id="PTHR46708:SF2">
    <property type="entry name" value="FIBRONECTIN TYPE-III DOMAIN-CONTAINING PROTEIN"/>
    <property type="match status" value="1"/>
</dbReference>
<keyword evidence="5" id="KW-0812">Transmembrane</keyword>
<keyword evidence="2" id="KW-0326">Glycosidase</keyword>
<feature type="region of interest" description="Disordered" evidence="4">
    <location>
        <begin position="304"/>
        <end position="329"/>
    </location>
</feature>
<dbReference type="GO" id="GO:0016798">
    <property type="term" value="F:hydrolase activity, acting on glycosyl bonds"/>
    <property type="evidence" value="ECO:0007669"/>
    <property type="project" value="UniProtKB-KW"/>
</dbReference>
<feature type="domain" description="Fibronectin type-III" evidence="6">
    <location>
        <begin position="319"/>
        <end position="422"/>
    </location>
</feature>
<keyword evidence="8" id="KW-1185">Reference proteome</keyword>
<feature type="region of interest" description="Disordered" evidence="4">
    <location>
        <begin position="414"/>
        <end position="443"/>
    </location>
</feature>
<dbReference type="GO" id="GO:0000272">
    <property type="term" value="P:polysaccharide catabolic process"/>
    <property type="evidence" value="ECO:0007669"/>
    <property type="project" value="UniProtKB-KW"/>
</dbReference>
<dbReference type="InterPro" id="IPR003961">
    <property type="entry name" value="FN3_dom"/>
</dbReference>
<dbReference type="CDD" id="cd00063">
    <property type="entry name" value="FN3"/>
    <property type="match status" value="2"/>
</dbReference>
<feature type="region of interest" description="Disordered" evidence="4">
    <location>
        <begin position="206"/>
        <end position="228"/>
    </location>
</feature>
<dbReference type="EMBL" id="FOIE01000005">
    <property type="protein sequence ID" value="SET48932.1"/>
    <property type="molecule type" value="Genomic_DNA"/>
</dbReference>
<name>A0A1I0EU32_9ACTN</name>
<feature type="compositionally biased region" description="Low complexity" evidence="4">
    <location>
        <begin position="424"/>
        <end position="443"/>
    </location>
</feature>
<reference evidence="8" key="1">
    <citation type="submission" date="2016-10" db="EMBL/GenBank/DDBJ databases">
        <authorList>
            <person name="Varghese N."/>
            <person name="Submissions S."/>
        </authorList>
    </citation>
    <scope>NUCLEOTIDE SEQUENCE [LARGE SCALE GENOMIC DNA]</scope>
    <source>
        <strain evidence="8">DSM 44209</strain>
    </source>
</reference>
<dbReference type="InterPro" id="IPR050991">
    <property type="entry name" value="ECM_Regulatory_Proteins"/>
</dbReference>
<sequence>MTRTRPTQHGGRGGGHGAVGAPASRASRSPKRLIAGGLAALTATGSLVTFATMAQAGTPPAGPGNIEIFNKRSMVALEGYAAQAGQEATVEVLRGGQTIGIGVGTLDGTGFLEFNHPGGECWIGVTPTIKPGDEVRVSFSGEAFTDSAITASPTVTEVAGSGFTATGNLPTDPENRVRGTGTVTITGTYDPADPWFDPARFAIETVNPENDDDKTPPGEDPGLSDNRAMGISLVPDDEHPNGEPGLWDATATADPATGTIVGTYTLFTEADYDRVLEGDHVFAAWMAGEEPALGLTQNEFEEIPGPGMGGCPPSPDGQVPTAPTTAELSSATGSTSVDVAWQTPAQPADAPEVTGYRVAAIGGAHAEQETAERTGGTSVSLDGLEAGATYEITIEAYNGRWSAVQSLGTVVVGSGTGVTPPPDGGTDPGTDPTTAPGAPAGLTATSASLDSADVTWTAAAGATGYTVTATSADTAAAVPAPVTVAAPATTATLNGLTSGATYTVSVTAANANGEGPAATATVSTLTAVAPAAFTLTRVVPGHESITAEWTAAAAGNAASPVSGYDLVATPADGQAPVTVAATGTTGTVSGLRNTVEYTLTVVARSGTATTRGTVPATVDNTVTPTDVVTVTRAQYRADKREYRISGTAQDATVNRVHVRLGDVAGSGTTIQLNVPVAADGTWAVDLRNGPTLPTSNRINVTSDSGASTVTLMTRTR</sequence>
<organism evidence="7 8">
    <name type="scientific">Geodermatophilus poikilotrophus</name>
    <dbReference type="NCBI Taxonomy" id="1333667"/>
    <lineage>
        <taxon>Bacteria</taxon>
        <taxon>Bacillati</taxon>
        <taxon>Actinomycetota</taxon>
        <taxon>Actinomycetes</taxon>
        <taxon>Geodermatophilales</taxon>
        <taxon>Geodermatophilaceae</taxon>
        <taxon>Geodermatophilus</taxon>
    </lineage>
</organism>
<evidence type="ECO:0000256" key="3">
    <source>
        <dbReference type="ARBA" id="ARBA00023326"/>
    </source>
</evidence>
<gene>
    <name evidence="7" type="ORF">SAMN04488546_2583</name>
</gene>
<protein>
    <submittedName>
        <fullName evidence="7">Fibronectin type III domain-containing protein</fullName>
    </submittedName>
</protein>
<dbReference type="Proteomes" id="UP000198507">
    <property type="component" value="Unassembled WGS sequence"/>
</dbReference>
<dbReference type="InterPro" id="IPR036116">
    <property type="entry name" value="FN3_sf"/>
</dbReference>
<dbReference type="Gene3D" id="2.60.40.10">
    <property type="entry name" value="Immunoglobulins"/>
    <property type="match status" value="3"/>
</dbReference>
<feature type="domain" description="Fibronectin type-III" evidence="6">
    <location>
        <begin position="438"/>
        <end position="531"/>
    </location>
</feature>
<evidence type="ECO:0000256" key="2">
    <source>
        <dbReference type="ARBA" id="ARBA00023295"/>
    </source>
</evidence>
<dbReference type="PANTHER" id="PTHR46708">
    <property type="entry name" value="TENASCIN"/>
    <property type="match status" value="1"/>
</dbReference>
<keyword evidence="3" id="KW-0119">Carbohydrate metabolism</keyword>
<dbReference type="PROSITE" id="PS50853">
    <property type="entry name" value="FN3"/>
    <property type="match status" value="2"/>
</dbReference>
<evidence type="ECO:0000256" key="1">
    <source>
        <dbReference type="ARBA" id="ARBA00022737"/>
    </source>
</evidence>
<keyword evidence="5" id="KW-1133">Transmembrane helix</keyword>
<feature type="transmembrane region" description="Helical" evidence="5">
    <location>
        <begin position="33"/>
        <end position="54"/>
    </location>
</feature>
<proteinExistence type="predicted"/>
<dbReference type="Pfam" id="PF00041">
    <property type="entry name" value="fn3"/>
    <property type="match status" value="3"/>
</dbReference>
<evidence type="ECO:0000313" key="7">
    <source>
        <dbReference type="EMBL" id="SET48932.1"/>
    </source>
</evidence>
<feature type="region of interest" description="Disordered" evidence="4">
    <location>
        <begin position="1"/>
        <end position="27"/>
    </location>
</feature>
<dbReference type="SUPFAM" id="SSF49265">
    <property type="entry name" value="Fibronectin type III"/>
    <property type="match status" value="2"/>
</dbReference>
<dbReference type="InterPro" id="IPR013783">
    <property type="entry name" value="Ig-like_fold"/>
</dbReference>
<evidence type="ECO:0000259" key="6">
    <source>
        <dbReference type="PROSITE" id="PS50853"/>
    </source>
</evidence>
<dbReference type="SMART" id="SM00060">
    <property type="entry name" value="FN3"/>
    <property type="match status" value="3"/>
</dbReference>
<evidence type="ECO:0000256" key="5">
    <source>
        <dbReference type="SAM" id="Phobius"/>
    </source>
</evidence>
<keyword evidence="5" id="KW-0472">Membrane</keyword>
<evidence type="ECO:0000313" key="8">
    <source>
        <dbReference type="Proteomes" id="UP000198507"/>
    </source>
</evidence>
<evidence type="ECO:0000256" key="4">
    <source>
        <dbReference type="SAM" id="MobiDB-lite"/>
    </source>
</evidence>
<dbReference type="AlphaFoldDB" id="A0A1I0EU32"/>
<keyword evidence="1" id="KW-0677">Repeat</keyword>